<dbReference type="Gene3D" id="3.40.50.720">
    <property type="entry name" value="NAD(P)-binding Rossmann-like Domain"/>
    <property type="match status" value="1"/>
</dbReference>
<evidence type="ECO:0000259" key="10">
    <source>
        <dbReference type="Pfam" id="PF14833"/>
    </source>
</evidence>
<dbReference type="PIRSF" id="PIRSF000103">
    <property type="entry name" value="HIBADH"/>
    <property type="match status" value="1"/>
</dbReference>
<dbReference type="PANTHER" id="PTHR22981">
    <property type="entry name" value="3-HYDROXYISOBUTYRATE DEHYDROGENASE-RELATED"/>
    <property type="match status" value="1"/>
</dbReference>
<dbReference type="PANTHER" id="PTHR22981:SF81">
    <property type="entry name" value="DEHYDROGENASE, PUTATIVE-RELATED"/>
    <property type="match status" value="1"/>
</dbReference>
<evidence type="ECO:0000256" key="1">
    <source>
        <dbReference type="ARBA" id="ARBA00005109"/>
    </source>
</evidence>
<dbReference type="GO" id="GO:0005739">
    <property type="term" value="C:mitochondrion"/>
    <property type="evidence" value="ECO:0007669"/>
    <property type="project" value="TreeGrafter"/>
</dbReference>
<dbReference type="Gene3D" id="1.10.1040.10">
    <property type="entry name" value="N-(1-d-carboxylethyl)-l-norvaline Dehydrogenase, domain 2"/>
    <property type="match status" value="1"/>
</dbReference>
<evidence type="ECO:0000256" key="6">
    <source>
        <dbReference type="ARBA" id="ARBA00023027"/>
    </source>
</evidence>
<dbReference type="FunFam" id="1.10.1040.10:FF:000006">
    <property type="entry name" value="3-hydroxyisobutyrate dehydrogenase"/>
    <property type="match status" value="1"/>
</dbReference>
<feature type="domain" description="6-phosphogluconate dehydrogenase NADP-binding" evidence="9">
    <location>
        <begin position="7"/>
        <end position="176"/>
    </location>
</feature>
<keyword evidence="12" id="KW-1185">Reference proteome</keyword>
<evidence type="ECO:0000256" key="3">
    <source>
        <dbReference type="ARBA" id="ARBA00012991"/>
    </source>
</evidence>
<protein>
    <recommendedName>
        <fullName evidence="3">3-hydroxyisobutyrate dehydrogenase</fullName>
        <ecNumber evidence="3">1.1.1.31</ecNumber>
    </recommendedName>
</protein>
<dbReference type="EMBL" id="VIBQ01000014">
    <property type="protein sequence ID" value="KAB8349483.1"/>
    <property type="molecule type" value="Genomic_DNA"/>
</dbReference>
<feature type="domain" description="3-hydroxyisobutyrate dehydrogenase-like NAD-binding" evidence="10">
    <location>
        <begin position="181"/>
        <end position="306"/>
    </location>
</feature>
<reference evidence="11 12" key="1">
    <citation type="submission" date="2019-06" db="EMBL/GenBank/DDBJ databases">
        <title>A chromosomal-level reference genome of Carpinus fangiana (Coryloideae, Betulaceae).</title>
        <authorList>
            <person name="Yang X."/>
            <person name="Wang Z."/>
            <person name="Zhang L."/>
            <person name="Hao G."/>
            <person name="Liu J."/>
            <person name="Yang Y."/>
        </authorList>
    </citation>
    <scope>NUCLEOTIDE SEQUENCE [LARGE SCALE GENOMIC DNA]</scope>
    <source>
        <strain evidence="11">Cfa_2016G</strain>
        <tissue evidence="11">Leaf</tissue>
    </source>
</reference>
<dbReference type="Pfam" id="PF03446">
    <property type="entry name" value="NAD_binding_2"/>
    <property type="match status" value="1"/>
</dbReference>
<sequence length="318" mass="33948">MATSRAIGFIGLGAMGYPMAENLIKKMPKGSKIYVFDLDEDCVGKLCSAAVGKAEACANARQVAERSEIILSMVPEGSHVREVYLNPSEGALLADLSNKLVIDCSTIDTATSLEIRTRISEKYPSANFYDAPVSGGVLGAQNASMTFMLGCAEDDPNFSRIHGLLSLMGGSIFACGGPTLGLTAKLCNNYCSGLIAIATAEALNIGIRAGMDPRVLAKVFSTSLAQSCINDKFNPVPRICPDAPSSHDYKPGFKVGLMRKDFALAVDTAERVGANLALGEKGLEVYTGAMQDERCKGLDSRVVYRYLGGDEEWEQRFA</sequence>
<dbReference type="InterPro" id="IPR006115">
    <property type="entry name" value="6PGDH_NADP-bd"/>
</dbReference>
<dbReference type="InterPro" id="IPR036291">
    <property type="entry name" value="NAD(P)-bd_dom_sf"/>
</dbReference>
<accession>A0A5N6KW00</accession>
<dbReference type="EC" id="1.1.1.31" evidence="3"/>
<comment type="pathway">
    <text evidence="1">Amino-acid degradation; L-valine degradation.</text>
</comment>
<dbReference type="GO" id="GO:0050661">
    <property type="term" value="F:NADP binding"/>
    <property type="evidence" value="ECO:0007669"/>
    <property type="project" value="InterPro"/>
</dbReference>
<evidence type="ECO:0000256" key="5">
    <source>
        <dbReference type="ARBA" id="ARBA00023002"/>
    </source>
</evidence>
<dbReference type="AlphaFoldDB" id="A0A5N6KW00"/>
<dbReference type="GO" id="GO:0006574">
    <property type="term" value="P:L-valine catabolic process"/>
    <property type="evidence" value="ECO:0007669"/>
    <property type="project" value="TreeGrafter"/>
</dbReference>
<evidence type="ECO:0000256" key="4">
    <source>
        <dbReference type="ARBA" id="ARBA00022456"/>
    </source>
</evidence>
<dbReference type="InterPro" id="IPR015815">
    <property type="entry name" value="HIBADH-related"/>
</dbReference>
<keyword evidence="6" id="KW-0520">NAD</keyword>
<comment type="similarity">
    <text evidence="2">Belongs to the HIBADH-related family. 3-hydroxyisobutyrate dehydrogenase subfamily.</text>
</comment>
<dbReference type="OrthoDB" id="21615at2759"/>
<dbReference type="GO" id="GO:0008442">
    <property type="term" value="F:3-hydroxyisobutyrate dehydrogenase activity"/>
    <property type="evidence" value="ECO:0007669"/>
    <property type="project" value="UniProtKB-EC"/>
</dbReference>
<dbReference type="Pfam" id="PF14833">
    <property type="entry name" value="NAD_binding_11"/>
    <property type="match status" value="1"/>
</dbReference>
<keyword evidence="4" id="KW-0101">Branched-chain amino acid catabolism</keyword>
<comment type="caution">
    <text evidence="11">The sequence shown here is derived from an EMBL/GenBank/DDBJ whole genome shotgun (WGS) entry which is preliminary data.</text>
</comment>
<name>A0A5N6KW00_9ROSI</name>
<dbReference type="SUPFAM" id="SSF48179">
    <property type="entry name" value="6-phosphogluconate dehydrogenase C-terminal domain-like"/>
    <property type="match status" value="1"/>
</dbReference>
<dbReference type="SUPFAM" id="SSF51735">
    <property type="entry name" value="NAD(P)-binding Rossmann-fold domains"/>
    <property type="match status" value="1"/>
</dbReference>
<dbReference type="GO" id="GO:0051287">
    <property type="term" value="F:NAD binding"/>
    <property type="evidence" value="ECO:0007669"/>
    <property type="project" value="InterPro"/>
</dbReference>
<evidence type="ECO:0000256" key="8">
    <source>
        <dbReference type="PIRSR" id="PIRSR000103-1"/>
    </source>
</evidence>
<dbReference type="Proteomes" id="UP000327013">
    <property type="component" value="Unassembled WGS sequence"/>
</dbReference>
<evidence type="ECO:0000256" key="7">
    <source>
        <dbReference type="ARBA" id="ARBA00049197"/>
    </source>
</evidence>
<proteinExistence type="inferred from homology"/>
<dbReference type="PROSITE" id="PS00895">
    <property type="entry name" value="3_HYDROXYISOBUT_DH"/>
    <property type="match status" value="1"/>
</dbReference>
<dbReference type="InterPro" id="IPR029154">
    <property type="entry name" value="HIBADH-like_NADP-bd"/>
</dbReference>
<evidence type="ECO:0000313" key="11">
    <source>
        <dbReference type="EMBL" id="KAB8349483.1"/>
    </source>
</evidence>
<keyword evidence="5" id="KW-0560">Oxidoreductase</keyword>
<evidence type="ECO:0000256" key="2">
    <source>
        <dbReference type="ARBA" id="ARBA00006013"/>
    </source>
</evidence>
<feature type="active site" evidence="8">
    <location>
        <position position="185"/>
    </location>
</feature>
<dbReference type="InterPro" id="IPR013328">
    <property type="entry name" value="6PGD_dom2"/>
</dbReference>
<dbReference type="InterPro" id="IPR002204">
    <property type="entry name" value="3-OH-isobutyrate_DH-rel_CS"/>
</dbReference>
<dbReference type="InterPro" id="IPR008927">
    <property type="entry name" value="6-PGluconate_DH-like_C_sf"/>
</dbReference>
<evidence type="ECO:0000259" key="9">
    <source>
        <dbReference type="Pfam" id="PF03446"/>
    </source>
</evidence>
<dbReference type="FunFam" id="3.40.50.720:FF:000746">
    <property type="entry name" value="3-hydroxyisobutyrate dehydrogenase, mitochondrial"/>
    <property type="match status" value="1"/>
</dbReference>
<comment type="catalytic activity">
    <reaction evidence="7">
        <text>3-hydroxy-2-methylpropanoate + NAD(+) = 2-methyl-3-oxopropanoate + NADH + H(+)</text>
        <dbReference type="Rhea" id="RHEA:17681"/>
        <dbReference type="ChEBI" id="CHEBI:11805"/>
        <dbReference type="ChEBI" id="CHEBI:15378"/>
        <dbReference type="ChEBI" id="CHEBI:57540"/>
        <dbReference type="ChEBI" id="CHEBI:57700"/>
        <dbReference type="ChEBI" id="CHEBI:57945"/>
        <dbReference type="EC" id="1.1.1.31"/>
    </reaction>
</comment>
<gene>
    <name evidence="11" type="ORF">FH972_023510</name>
</gene>
<evidence type="ECO:0000313" key="12">
    <source>
        <dbReference type="Proteomes" id="UP000327013"/>
    </source>
</evidence>
<organism evidence="11 12">
    <name type="scientific">Carpinus fangiana</name>
    <dbReference type="NCBI Taxonomy" id="176857"/>
    <lineage>
        <taxon>Eukaryota</taxon>
        <taxon>Viridiplantae</taxon>
        <taxon>Streptophyta</taxon>
        <taxon>Embryophyta</taxon>
        <taxon>Tracheophyta</taxon>
        <taxon>Spermatophyta</taxon>
        <taxon>Magnoliopsida</taxon>
        <taxon>eudicotyledons</taxon>
        <taxon>Gunneridae</taxon>
        <taxon>Pentapetalae</taxon>
        <taxon>rosids</taxon>
        <taxon>fabids</taxon>
        <taxon>Fagales</taxon>
        <taxon>Betulaceae</taxon>
        <taxon>Carpinus</taxon>
    </lineage>
</organism>